<keyword evidence="3" id="KW-0732">Signal</keyword>
<dbReference type="Proteomes" id="UP000693970">
    <property type="component" value="Unassembled WGS sequence"/>
</dbReference>
<comment type="caution">
    <text evidence="4">The sequence shown here is derived from an EMBL/GenBank/DDBJ whole genome shotgun (WGS) entry which is preliminary data.</text>
</comment>
<keyword evidence="5" id="KW-1185">Reference proteome</keyword>
<sequence>MKIILLLSTLIVAAHSFAPTALVQRPTVALSAAIPDEDLSPEDKQIREIQAKWSEIRLYDRATAEAKLEGEWLEAYNNFYKQYNDDMDRMEEIVQNLKGYWEPPRIQKKSKGQKRRDRLARQMS</sequence>
<feature type="signal peptide" evidence="3">
    <location>
        <begin position="1"/>
        <end position="16"/>
    </location>
</feature>
<dbReference type="OrthoDB" id="44478at2759"/>
<evidence type="ECO:0000313" key="5">
    <source>
        <dbReference type="Proteomes" id="UP000693970"/>
    </source>
</evidence>
<evidence type="ECO:0000313" key="4">
    <source>
        <dbReference type="EMBL" id="KAG7346389.1"/>
    </source>
</evidence>
<evidence type="ECO:0000256" key="3">
    <source>
        <dbReference type="SAM" id="SignalP"/>
    </source>
</evidence>
<reference evidence="4" key="1">
    <citation type="journal article" date="2021" name="Sci. Rep.">
        <title>Diploid genomic architecture of Nitzschia inconspicua, an elite biomass production diatom.</title>
        <authorList>
            <person name="Oliver A."/>
            <person name="Podell S."/>
            <person name="Pinowska A."/>
            <person name="Traller J.C."/>
            <person name="Smith S.R."/>
            <person name="McClure R."/>
            <person name="Beliaev A."/>
            <person name="Bohutskyi P."/>
            <person name="Hill E.A."/>
            <person name="Rabines A."/>
            <person name="Zheng H."/>
            <person name="Allen L.Z."/>
            <person name="Kuo A."/>
            <person name="Grigoriev I.V."/>
            <person name="Allen A.E."/>
            <person name="Hazlebeck D."/>
            <person name="Allen E.E."/>
        </authorList>
    </citation>
    <scope>NUCLEOTIDE SEQUENCE</scope>
    <source>
        <strain evidence="4">Hildebrandi</strain>
    </source>
</reference>
<gene>
    <name evidence="4" type="ORF">IV203_005457</name>
</gene>
<evidence type="ECO:0000256" key="2">
    <source>
        <dbReference type="SAM" id="MobiDB-lite"/>
    </source>
</evidence>
<reference evidence="4" key="2">
    <citation type="submission" date="2021-04" db="EMBL/GenBank/DDBJ databases">
        <authorList>
            <person name="Podell S."/>
        </authorList>
    </citation>
    <scope>NUCLEOTIDE SEQUENCE</scope>
    <source>
        <strain evidence="4">Hildebrandi</strain>
    </source>
</reference>
<feature type="region of interest" description="Disordered" evidence="2">
    <location>
        <begin position="105"/>
        <end position="124"/>
    </location>
</feature>
<keyword evidence="1" id="KW-0175">Coiled coil</keyword>
<dbReference type="AlphaFoldDB" id="A0A9K3KNI6"/>
<evidence type="ECO:0008006" key="6">
    <source>
        <dbReference type="Google" id="ProtNLM"/>
    </source>
</evidence>
<organism evidence="4 5">
    <name type="scientific">Nitzschia inconspicua</name>
    <dbReference type="NCBI Taxonomy" id="303405"/>
    <lineage>
        <taxon>Eukaryota</taxon>
        <taxon>Sar</taxon>
        <taxon>Stramenopiles</taxon>
        <taxon>Ochrophyta</taxon>
        <taxon>Bacillariophyta</taxon>
        <taxon>Bacillariophyceae</taxon>
        <taxon>Bacillariophycidae</taxon>
        <taxon>Bacillariales</taxon>
        <taxon>Bacillariaceae</taxon>
        <taxon>Nitzschia</taxon>
    </lineage>
</organism>
<evidence type="ECO:0000256" key="1">
    <source>
        <dbReference type="SAM" id="Coils"/>
    </source>
</evidence>
<accession>A0A9K3KNI6</accession>
<protein>
    <recommendedName>
        <fullName evidence="6">DUF148 domain-containing protein</fullName>
    </recommendedName>
</protein>
<feature type="chain" id="PRO_5039935748" description="DUF148 domain-containing protein" evidence="3">
    <location>
        <begin position="17"/>
        <end position="124"/>
    </location>
</feature>
<proteinExistence type="predicted"/>
<dbReference type="EMBL" id="JAGRRH010000021">
    <property type="protein sequence ID" value="KAG7346389.1"/>
    <property type="molecule type" value="Genomic_DNA"/>
</dbReference>
<name>A0A9K3KNI6_9STRA</name>
<feature type="compositionally biased region" description="Basic residues" evidence="2">
    <location>
        <begin position="106"/>
        <end position="118"/>
    </location>
</feature>
<feature type="coiled-coil region" evidence="1">
    <location>
        <begin position="73"/>
        <end position="100"/>
    </location>
</feature>